<proteinExistence type="predicted"/>
<dbReference type="EMBL" id="CM029041">
    <property type="protein sequence ID" value="KAG2623802.1"/>
    <property type="molecule type" value="Genomic_DNA"/>
</dbReference>
<feature type="region of interest" description="Disordered" evidence="1">
    <location>
        <begin position="1"/>
        <end position="138"/>
    </location>
</feature>
<dbReference type="Proteomes" id="UP000823388">
    <property type="component" value="Chromosome 3K"/>
</dbReference>
<reference evidence="2" key="1">
    <citation type="submission" date="2020-05" db="EMBL/GenBank/DDBJ databases">
        <title>WGS assembly of Panicum virgatum.</title>
        <authorList>
            <person name="Lovell J.T."/>
            <person name="Jenkins J."/>
            <person name="Shu S."/>
            <person name="Juenger T.E."/>
            <person name="Schmutz J."/>
        </authorList>
    </citation>
    <scope>NUCLEOTIDE SEQUENCE</scope>
    <source>
        <strain evidence="2">AP13</strain>
    </source>
</reference>
<evidence type="ECO:0000313" key="3">
    <source>
        <dbReference type="Proteomes" id="UP000823388"/>
    </source>
</evidence>
<evidence type="ECO:0000256" key="1">
    <source>
        <dbReference type="SAM" id="MobiDB-lite"/>
    </source>
</evidence>
<comment type="caution">
    <text evidence="2">The sequence shown here is derived from an EMBL/GenBank/DDBJ whole genome shotgun (WGS) entry which is preliminary data.</text>
</comment>
<accession>A0A8T0UGP3</accession>
<protein>
    <submittedName>
        <fullName evidence="2">Uncharacterized protein</fullName>
    </submittedName>
</protein>
<name>A0A8T0UGP3_PANVG</name>
<feature type="compositionally biased region" description="Basic residues" evidence="1">
    <location>
        <begin position="110"/>
        <end position="119"/>
    </location>
</feature>
<organism evidence="2 3">
    <name type="scientific">Panicum virgatum</name>
    <name type="common">Blackwell switchgrass</name>
    <dbReference type="NCBI Taxonomy" id="38727"/>
    <lineage>
        <taxon>Eukaryota</taxon>
        <taxon>Viridiplantae</taxon>
        <taxon>Streptophyta</taxon>
        <taxon>Embryophyta</taxon>
        <taxon>Tracheophyta</taxon>
        <taxon>Spermatophyta</taxon>
        <taxon>Magnoliopsida</taxon>
        <taxon>Liliopsida</taxon>
        <taxon>Poales</taxon>
        <taxon>Poaceae</taxon>
        <taxon>PACMAD clade</taxon>
        <taxon>Panicoideae</taxon>
        <taxon>Panicodae</taxon>
        <taxon>Paniceae</taxon>
        <taxon>Panicinae</taxon>
        <taxon>Panicum</taxon>
        <taxon>Panicum sect. Hiantes</taxon>
    </lineage>
</organism>
<feature type="compositionally biased region" description="Basic and acidic residues" evidence="1">
    <location>
        <begin position="44"/>
        <end position="60"/>
    </location>
</feature>
<feature type="compositionally biased region" description="Gly residues" evidence="1">
    <location>
        <begin position="8"/>
        <end position="26"/>
    </location>
</feature>
<evidence type="ECO:0000313" key="2">
    <source>
        <dbReference type="EMBL" id="KAG2623802.1"/>
    </source>
</evidence>
<gene>
    <name evidence="2" type="ORF">PVAP13_3KG081381</name>
</gene>
<feature type="compositionally biased region" description="Polar residues" evidence="1">
    <location>
        <begin position="123"/>
        <end position="138"/>
    </location>
</feature>
<sequence>MAARCRGGRGGGSWGGEGSEGRGGASSDGKGRGVCMLGTPPSAIDRKPADRRSQGRERHQPCLRWSSEVSKSSSEDLVRSPAKRHLQNSGDSSEDLVRSHAKSCEALPPKRLHRQHQRPSRQMMASDSGPRNSRGIQL</sequence>
<dbReference type="AlphaFoldDB" id="A0A8T0UGP3"/>
<keyword evidence="3" id="KW-1185">Reference proteome</keyword>